<feature type="chain" id="PRO_5042862847" evidence="1">
    <location>
        <begin position="23"/>
        <end position="341"/>
    </location>
</feature>
<protein>
    <submittedName>
        <fullName evidence="2">Uncharacterized protein</fullName>
    </submittedName>
</protein>
<organism evidence="2 3">
    <name type="scientific">Canavalia gladiata</name>
    <name type="common">Sword bean</name>
    <name type="synonym">Dolichos gladiatus</name>
    <dbReference type="NCBI Taxonomy" id="3824"/>
    <lineage>
        <taxon>Eukaryota</taxon>
        <taxon>Viridiplantae</taxon>
        <taxon>Streptophyta</taxon>
        <taxon>Embryophyta</taxon>
        <taxon>Tracheophyta</taxon>
        <taxon>Spermatophyta</taxon>
        <taxon>Magnoliopsida</taxon>
        <taxon>eudicotyledons</taxon>
        <taxon>Gunneridae</taxon>
        <taxon>Pentapetalae</taxon>
        <taxon>rosids</taxon>
        <taxon>fabids</taxon>
        <taxon>Fabales</taxon>
        <taxon>Fabaceae</taxon>
        <taxon>Papilionoideae</taxon>
        <taxon>50 kb inversion clade</taxon>
        <taxon>NPAAA clade</taxon>
        <taxon>indigoferoid/millettioid clade</taxon>
        <taxon>Phaseoleae</taxon>
        <taxon>Canavalia</taxon>
    </lineage>
</organism>
<keyword evidence="1" id="KW-0732">Signal</keyword>
<evidence type="ECO:0000313" key="2">
    <source>
        <dbReference type="EMBL" id="KAK7306398.1"/>
    </source>
</evidence>
<gene>
    <name evidence="2" type="ORF">VNO77_44337</name>
</gene>
<proteinExistence type="predicted"/>
<dbReference type="EMBL" id="JAYMYQ010000011">
    <property type="protein sequence ID" value="KAK7306398.1"/>
    <property type="molecule type" value="Genomic_DNA"/>
</dbReference>
<keyword evidence="3" id="KW-1185">Reference proteome</keyword>
<evidence type="ECO:0000256" key="1">
    <source>
        <dbReference type="SAM" id="SignalP"/>
    </source>
</evidence>
<evidence type="ECO:0000313" key="3">
    <source>
        <dbReference type="Proteomes" id="UP001367508"/>
    </source>
</evidence>
<name>A0AAN9JWW4_CANGL</name>
<feature type="signal peptide" evidence="1">
    <location>
        <begin position="1"/>
        <end position="22"/>
    </location>
</feature>
<comment type="caution">
    <text evidence="2">The sequence shown here is derived from an EMBL/GenBank/DDBJ whole genome shotgun (WGS) entry which is preliminary data.</text>
</comment>
<dbReference type="Proteomes" id="UP001367508">
    <property type="component" value="Unassembled WGS sequence"/>
</dbReference>
<sequence>MVWILWLLRDGFLWIKSGLGWGIDIYRRHASQLSSRLSSICRRSYTLTGAVLACRLKQDSQNRTKPQMTTSPTLIRSFTFEEVLGMFKCMGVLIDPNTLESTPLFSLHSGCYLRPTHACRVLVLYVRFARASSCAHVGVDYNRNGDLQRSPQHPLFLMQCMTASLGGMIVSEQGSVMAYMWSGLIYSSHAEFIYDTRSSHSVTLISVSHSNSSRHSLTPSPTTSCYQLCSGGVAIRFKSCAQHFFKDLYATLLCYECKRRRLVEVERSFCFVQNRGIFSQRDLVTALVLPPTNLPLLPTVVTVLDYRRKFEGSRLFQSSPKFQQPLFWLNSPFLYGFASSL</sequence>
<reference evidence="2 3" key="1">
    <citation type="submission" date="2024-01" db="EMBL/GenBank/DDBJ databases">
        <title>The genomes of 5 underutilized Papilionoideae crops provide insights into root nodulation and disease resistanc.</title>
        <authorList>
            <person name="Jiang F."/>
        </authorList>
    </citation>
    <scope>NUCLEOTIDE SEQUENCE [LARGE SCALE GENOMIC DNA]</scope>
    <source>
        <strain evidence="2">LVBAO_FW01</strain>
        <tissue evidence="2">Leaves</tissue>
    </source>
</reference>
<dbReference type="AlphaFoldDB" id="A0AAN9JWW4"/>
<accession>A0AAN9JWW4</accession>